<dbReference type="PANTHER" id="PTHR10783">
    <property type="entry name" value="XENOTROPIC AND POLYTROPIC RETROVIRUS RECEPTOR 1-RELATED"/>
    <property type="match status" value="1"/>
</dbReference>
<feature type="transmembrane region" description="Helical" evidence="7">
    <location>
        <begin position="806"/>
        <end position="828"/>
    </location>
</feature>
<dbReference type="InterPro" id="IPR004342">
    <property type="entry name" value="EXS_C"/>
</dbReference>
<evidence type="ECO:0000256" key="2">
    <source>
        <dbReference type="ARBA" id="ARBA00009665"/>
    </source>
</evidence>
<dbReference type="InterPro" id="IPR004331">
    <property type="entry name" value="SPX_dom"/>
</dbReference>
<keyword evidence="11" id="KW-1185">Reference proteome</keyword>
<feature type="transmembrane region" description="Helical" evidence="7">
    <location>
        <begin position="498"/>
        <end position="517"/>
    </location>
</feature>
<evidence type="ECO:0000256" key="1">
    <source>
        <dbReference type="ARBA" id="ARBA00004141"/>
    </source>
</evidence>
<protein>
    <recommendedName>
        <fullName evidence="12">Protein SYG1</fullName>
    </recommendedName>
</protein>
<evidence type="ECO:0000259" key="8">
    <source>
        <dbReference type="PROSITE" id="PS51380"/>
    </source>
</evidence>
<evidence type="ECO:0000256" key="6">
    <source>
        <dbReference type="SAM" id="MobiDB-lite"/>
    </source>
</evidence>
<dbReference type="GO" id="GO:0006817">
    <property type="term" value="P:phosphate ion transport"/>
    <property type="evidence" value="ECO:0007669"/>
    <property type="project" value="TreeGrafter"/>
</dbReference>
<dbReference type="PROSITE" id="PS51380">
    <property type="entry name" value="EXS"/>
    <property type="match status" value="1"/>
</dbReference>
<feature type="compositionally biased region" description="Polar residues" evidence="6">
    <location>
        <begin position="1030"/>
        <end position="1045"/>
    </location>
</feature>
<comment type="caution">
    <text evidence="10">The sequence shown here is derived from an EMBL/GenBank/DDBJ whole genome shotgun (WGS) entry which is preliminary data.</text>
</comment>
<feature type="transmembrane region" description="Helical" evidence="7">
    <location>
        <begin position="664"/>
        <end position="686"/>
    </location>
</feature>
<dbReference type="Pfam" id="PF03124">
    <property type="entry name" value="EXS"/>
    <property type="match status" value="1"/>
</dbReference>
<feature type="transmembrane region" description="Helical" evidence="7">
    <location>
        <begin position="537"/>
        <end position="561"/>
    </location>
</feature>
<feature type="compositionally biased region" description="Basic and acidic residues" evidence="6">
    <location>
        <begin position="977"/>
        <end position="997"/>
    </location>
</feature>
<dbReference type="PROSITE" id="PS51382">
    <property type="entry name" value="SPX"/>
    <property type="match status" value="1"/>
</dbReference>
<organism evidence="10 11">
    <name type="scientific">Ceratocystis fimbriata f. sp. platani</name>
    <dbReference type="NCBI Taxonomy" id="88771"/>
    <lineage>
        <taxon>Eukaryota</taxon>
        <taxon>Fungi</taxon>
        <taxon>Dikarya</taxon>
        <taxon>Ascomycota</taxon>
        <taxon>Pezizomycotina</taxon>
        <taxon>Sordariomycetes</taxon>
        <taxon>Hypocreomycetidae</taxon>
        <taxon>Microascales</taxon>
        <taxon>Ceratocystidaceae</taxon>
        <taxon>Ceratocystis</taxon>
    </lineage>
</organism>
<evidence type="ECO:0000256" key="5">
    <source>
        <dbReference type="ARBA" id="ARBA00023136"/>
    </source>
</evidence>
<feature type="compositionally biased region" description="Acidic residues" evidence="6">
    <location>
        <begin position="998"/>
        <end position="1015"/>
    </location>
</feature>
<evidence type="ECO:0000313" key="11">
    <source>
        <dbReference type="Proteomes" id="UP000034841"/>
    </source>
</evidence>
<sequence>MKFAKELEQSLVPEWRVKYLDYRTGKKLVKGITRSLNRVNNTPATARSFQHAPWQAPAWRNSCPSPIVRSNTFTSTTAFDSTASQPQPANTSHKAGSSSVRNSKDSFHGVLADAPDNGGSSSRPSSTEPVPGRPLDRHAAFRLPEPAIAEDDEEEEEEEEEEYPPIQKPRNVVRSNSRSILRQASKSQDSPPKRMGLKIAIPAAPARSSTWTPATPSANPLRRLFTNASMVSAREPGQLDGLLLAQERERAFFRFLDDELAKVEAFYKEKEEQAGKRLDLLRAQLHEMRTRRLSEMTEQRSKREKLTGEGSTVSFDDASTTAPTTANSIVSSYQPSFKWMEPLKSMVPYSRPGPNSRALVNMANSPQVGSMSEDSRRDYIRRPQSHQVPYRTAKRKLKRALQEYYRSLELLKAYALLNRMAFRKLNKKYDKVMHMRPSLRYVNEKVNKAWFVQSEVLEGYISAVEDLYARYFEKGQHKIAAGKLRRFAKSNNDVSGTVFRNGLLIGLAMVFAVQGLVNGVELLSNSDPVIRTNTNYLLQIYGGYFLILLLFSLFCANCWIWTTNKVNYQFIFELDPRHQLDWRQMSEFPSFMSLLFGFFMWLNFSRYGSASMFLYYPIILIAISLLIICFPAPIFRPSARKWFVYSHWRLLLAGFYPVEFRDFFLGDIYCSLTYALCNIALVSCLYSKSWKQPEVCNSSHSPIMGFLAALPPIWRSLQCLRRYYDTRNWFPHLINCGKYAMSIMAAISLSMYRIDRTHTNFALFVSFGCINGIYTAIWDLFMDFSVLQPGARKYLLRDILGLKKQWVYYVIMTLDPMLRFSWIFYAILRNQTQHSAAIAFGVAMAEVIRRGMWTLLRVENEHCSNVAQYKASRDIPLPYKIELCDEMTAAAGKKAHHFGSPDLATASTESGASPLSGTTIAANGVYTSGAQTSAPNAADVEQHAGGSSSMQHRRNGTTGTVGTIGMAISRIMAEAHRQDFEKRRKPEDEEPEMRGGADEDDEFYYDDDDDDEMDQSDGPSTQCGIPASANVRSSMGFESNNRAKD</sequence>
<comment type="subcellular location">
    <subcellularLocation>
        <location evidence="1">Membrane</location>
        <topology evidence="1">Multi-pass membrane protein</topology>
    </subcellularLocation>
</comment>
<feature type="transmembrane region" description="Helical" evidence="7">
    <location>
        <begin position="614"/>
        <end position="635"/>
    </location>
</feature>
<evidence type="ECO:0000256" key="3">
    <source>
        <dbReference type="ARBA" id="ARBA00022692"/>
    </source>
</evidence>
<feature type="compositionally biased region" description="Polar residues" evidence="6">
    <location>
        <begin position="118"/>
        <end position="128"/>
    </location>
</feature>
<evidence type="ECO:0000256" key="7">
    <source>
        <dbReference type="SAM" id="Phobius"/>
    </source>
</evidence>
<feature type="region of interest" description="Disordered" evidence="6">
    <location>
        <begin position="932"/>
        <end position="961"/>
    </location>
</feature>
<dbReference type="GO" id="GO:0000822">
    <property type="term" value="F:inositol hexakisphosphate binding"/>
    <property type="evidence" value="ECO:0007669"/>
    <property type="project" value="TreeGrafter"/>
</dbReference>
<evidence type="ECO:0008006" key="12">
    <source>
        <dbReference type="Google" id="ProtNLM"/>
    </source>
</evidence>
<feature type="compositionally biased region" description="Acidic residues" evidence="6">
    <location>
        <begin position="148"/>
        <end position="163"/>
    </location>
</feature>
<dbReference type="GO" id="GO:0005794">
    <property type="term" value="C:Golgi apparatus"/>
    <property type="evidence" value="ECO:0007669"/>
    <property type="project" value="TreeGrafter"/>
</dbReference>
<dbReference type="PANTHER" id="PTHR10783:SF103">
    <property type="entry name" value="SOLUTE CARRIER FAMILY 53 MEMBER 1"/>
    <property type="match status" value="1"/>
</dbReference>
<accession>A0A0F8AZT9</accession>
<evidence type="ECO:0000256" key="4">
    <source>
        <dbReference type="ARBA" id="ARBA00022989"/>
    </source>
</evidence>
<dbReference type="CDD" id="cd14475">
    <property type="entry name" value="SPX_SYG1_like"/>
    <property type="match status" value="1"/>
</dbReference>
<evidence type="ECO:0000259" key="9">
    <source>
        <dbReference type="PROSITE" id="PS51382"/>
    </source>
</evidence>
<dbReference type="EMBL" id="LBBL01000387">
    <property type="protein sequence ID" value="KKF92515.1"/>
    <property type="molecule type" value="Genomic_DNA"/>
</dbReference>
<proteinExistence type="inferred from homology"/>
<feature type="transmembrane region" description="Helical" evidence="7">
    <location>
        <begin position="582"/>
        <end position="602"/>
    </location>
</feature>
<name>A0A0F8AZT9_CERFI</name>
<feature type="region of interest" description="Disordered" evidence="6">
    <location>
        <begin position="78"/>
        <end position="195"/>
    </location>
</feature>
<keyword evidence="3 7" id="KW-0812">Transmembrane</keyword>
<feature type="compositionally biased region" description="Polar residues" evidence="6">
    <location>
        <begin position="945"/>
        <end position="961"/>
    </location>
</feature>
<keyword evidence="5 7" id="KW-0472">Membrane</keyword>
<feature type="compositionally biased region" description="Basic and acidic residues" evidence="6">
    <location>
        <begin position="292"/>
        <end position="307"/>
    </location>
</feature>
<feature type="domain" description="EXS" evidence="8">
    <location>
        <begin position="695"/>
        <end position="889"/>
    </location>
</feature>
<dbReference type="OrthoDB" id="9970435at2759"/>
<feature type="compositionally biased region" description="Polar residues" evidence="6">
    <location>
        <begin position="173"/>
        <end position="190"/>
    </location>
</feature>
<evidence type="ECO:0000313" key="10">
    <source>
        <dbReference type="EMBL" id="KKF92515.1"/>
    </source>
</evidence>
<feature type="transmembrane region" description="Helical" evidence="7">
    <location>
        <begin position="761"/>
        <end position="786"/>
    </location>
</feature>
<feature type="domain" description="SPX" evidence="9">
    <location>
        <begin position="1"/>
        <end position="443"/>
    </location>
</feature>
<dbReference type="AlphaFoldDB" id="A0A0F8AZT9"/>
<feature type="region of interest" description="Disordered" evidence="6">
    <location>
        <begin position="977"/>
        <end position="1045"/>
    </location>
</feature>
<dbReference type="Pfam" id="PF03105">
    <property type="entry name" value="SPX"/>
    <property type="match status" value="1"/>
</dbReference>
<keyword evidence="4 7" id="KW-1133">Transmembrane helix</keyword>
<comment type="similarity">
    <text evidence="2">Belongs to the SYG1 (TC 2.A.94) family.</text>
</comment>
<dbReference type="GO" id="GO:0016036">
    <property type="term" value="P:cellular response to phosphate starvation"/>
    <property type="evidence" value="ECO:0007669"/>
    <property type="project" value="TreeGrafter"/>
</dbReference>
<feature type="region of interest" description="Disordered" evidence="6">
    <location>
        <begin position="292"/>
        <end position="321"/>
    </location>
</feature>
<dbReference type="Proteomes" id="UP000034841">
    <property type="component" value="Unassembled WGS sequence"/>
</dbReference>
<gene>
    <name evidence="10" type="ORF">CFO_g5132</name>
</gene>
<reference evidence="10 11" key="1">
    <citation type="submission" date="2015-04" db="EMBL/GenBank/DDBJ databases">
        <title>Genome sequence of Ceratocystis platani, a major pathogen of plane trees.</title>
        <authorList>
            <person name="Belbahri L."/>
        </authorList>
    </citation>
    <scope>NUCLEOTIDE SEQUENCE [LARGE SCALE GENOMIC DNA]</scope>
    <source>
        <strain evidence="10 11">CFO</strain>
    </source>
</reference>
<dbReference type="GO" id="GO:0005886">
    <property type="term" value="C:plasma membrane"/>
    <property type="evidence" value="ECO:0007669"/>
    <property type="project" value="TreeGrafter"/>
</dbReference>
<feature type="compositionally biased region" description="Polar residues" evidence="6">
    <location>
        <begin position="309"/>
        <end position="321"/>
    </location>
</feature>
<feature type="compositionally biased region" description="Polar residues" evidence="6">
    <location>
        <begin position="85"/>
        <end position="101"/>
    </location>
</feature>